<keyword evidence="2" id="KW-1185">Reference proteome</keyword>
<evidence type="ECO:0000313" key="2">
    <source>
        <dbReference type="Proteomes" id="UP000241193"/>
    </source>
</evidence>
<protein>
    <submittedName>
        <fullName evidence="1">Uncharacterized protein</fullName>
    </submittedName>
</protein>
<dbReference type="OrthoDB" id="8776317at2"/>
<reference evidence="1 2" key="1">
    <citation type="submission" date="2018-03" db="EMBL/GenBank/DDBJ databases">
        <authorList>
            <person name="Keele B.F."/>
        </authorList>
    </citation>
    <scope>NUCLEOTIDE SEQUENCE [LARGE SCALE GENOMIC DNA]</scope>
    <source>
        <strain evidence="1 2">D20</strain>
    </source>
</reference>
<evidence type="ECO:0000313" key="1">
    <source>
        <dbReference type="EMBL" id="PTD95051.1"/>
    </source>
</evidence>
<sequence length="144" mass="16231">MEYEAEYPRSPLCGEDEVTLWSCATGKRIYSLCSSRLLSRTSGYMQYRASRHGEVVFTYPLEKKPPAGSFSYTLFGNGDASVEFVNEGYVYTLFDPLRDGSFLFVSPPDSAEKGSLIKCPPNQTLQVNYTMALMYDSGVWEHDD</sequence>
<dbReference type="AlphaFoldDB" id="A0A2T4IBA4"/>
<dbReference type="EMBL" id="PZKC01000021">
    <property type="protein sequence ID" value="PTD95051.1"/>
    <property type="molecule type" value="Genomic_DNA"/>
</dbReference>
<accession>A0A2T4IBA4</accession>
<gene>
    <name evidence="1" type="ORF">C8261_16425</name>
</gene>
<dbReference type="Proteomes" id="UP000241193">
    <property type="component" value="Unassembled WGS sequence"/>
</dbReference>
<name>A0A2T4IBA4_9RHOO</name>
<proteinExistence type="predicted"/>
<reference evidence="1 2" key="2">
    <citation type="submission" date="2018-04" db="EMBL/GenBank/DDBJ databases">
        <title>Thauera lacus sp. nov., isolated from an saline lake in Inner Mongolia, China.</title>
        <authorList>
            <person name="Liang Q.-Y."/>
        </authorList>
    </citation>
    <scope>NUCLEOTIDE SEQUENCE [LARGE SCALE GENOMIC DNA]</scope>
    <source>
        <strain evidence="1 2">D20</strain>
    </source>
</reference>
<organism evidence="1 2">
    <name type="scientific">Pseudothauera lacus</name>
    <dbReference type="NCBI Taxonomy" id="2136175"/>
    <lineage>
        <taxon>Bacteria</taxon>
        <taxon>Pseudomonadati</taxon>
        <taxon>Pseudomonadota</taxon>
        <taxon>Betaproteobacteria</taxon>
        <taxon>Rhodocyclales</taxon>
        <taxon>Zoogloeaceae</taxon>
        <taxon>Pseudothauera</taxon>
    </lineage>
</organism>
<comment type="caution">
    <text evidence="1">The sequence shown here is derived from an EMBL/GenBank/DDBJ whole genome shotgun (WGS) entry which is preliminary data.</text>
</comment>